<comment type="caution">
    <text evidence="2">The sequence shown here is derived from an EMBL/GenBank/DDBJ whole genome shotgun (WGS) entry which is preliminary data.</text>
</comment>
<reference evidence="3" key="1">
    <citation type="journal article" date="2019" name="Int. J. Syst. Evol. Microbiol.">
        <title>The Global Catalogue of Microorganisms (GCM) 10K type strain sequencing project: providing services to taxonomists for standard genome sequencing and annotation.</title>
        <authorList>
            <consortium name="The Broad Institute Genomics Platform"/>
            <consortium name="The Broad Institute Genome Sequencing Center for Infectious Disease"/>
            <person name="Wu L."/>
            <person name="Ma J."/>
        </authorList>
    </citation>
    <scope>NUCLEOTIDE SEQUENCE [LARGE SCALE GENOMIC DNA]</scope>
    <source>
        <strain evidence="3">DFY28</strain>
    </source>
</reference>
<evidence type="ECO:0000256" key="1">
    <source>
        <dbReference type="SAM" id="MobiDB-lite"/>
    </source>
</evidence>
<dbReference type="PROSITE" id="PS51257">
    <property type="entry name" value="PROKAR_LIPOPROTEIN"/>
    <property type="match status" value="1"/>
</dbReference>
<keyword evidence="3" id="KW-1185">Reference proteome</keyword>
<organism evidence="2 3">
    <name type="scientific">Phenylobacterium terrae</name>
    <dbReference type="NCBI Taxonomy" id="2665495"/>
    <lineage>
        <taxon>Bacteria</taxon>
        <taxon>Pseudomonadati</taxon>
        <taxon>Pseudomonadota</taxon>
        <taxon>Alphaproteobacteria</taxon>
        <taxon>Caulobacterales</taxon>
        <taxon>Caulobacteraceae</taxon>
        <taxon>Phenylobacterium</taxon>
    </lineage>
</organism>
<dbReference type="Proteomes" id="UP001597237">
    <property type="component" value="Unassembled WGS sequence"/>
</dbReference>
<gene>
    <name evidence="2" type="ORF">ACFSC0_20335</name>
</gene>
<evidence type="ECO:0000313" key="3">
    <source>
        <dbReference type="Proteomes" id="UP001597237"/>
    </source>
</evidence>
<feature type="compositionally biased region" description="Pro residues" evidence="1">
    <location>
        <begin position="35"/>
        <end position="50"/>
    </location>
</feature>
<evidence type="ECO:0000313" key="2">
    <source>
        <dbReference type="EMBL" id="MFD1785752.1"/>
    </source>
</evidence>
<sequence>MRPVRSLAVGLAIAAGLSGCQEEPPPAPAKTAQAPPAPPPSPPEPPPPPYVGLWAAKADLCPQGAWVFDRDKVVTAGEVACEFQQVSETSSGYQVTATCSAEGETKPYQFSLTLTDPAPPRSMTVSRGAWDGPITLMRCPP</sequence>
<name>A0ABW4N743_9CAUL</name>
<feature type="region of interest" description="Disordered" evidence="1">
    <location>
        <begin position="18"/>
        <end position="51"/>
    </location>
</feature>
<proteinExistence type="predicted"/>
<dbReference type="EMBL" id="JBHUEY010000012">
    <property type="protein sequence ID" value="MFD1785752.1"/>
    <property type="molecule type" value="Genomic_DNA"/>
</dbReference>
<protein>
    <submittedName>
        <fullName evidence="2">Uncharacterized protein</fullName>
    </submittedName>
</protein>
<dbReference type="RefSeq" id="WP_377283331.1">
    <property type="nucleotide sequence ID" value="NZ_JBHRSI010000009.1"/>
</dbReference>
<accession>A0ABW4N743</accession>